<reference evidence="3" key="1">
    <citation type="submission" date="2023-03" db="UniProtKB">
        <authorList>
            <consortium name="EnsemblPlants"/>
        </authorList>
    </citation>
    <scope>IDENTIFICATION</scope>
</reference>
<evidence type="ECO:0000256" key="1">
    <source>
        <dbReference type="PIRSR" id="PIRSR605019-1"/>
    </source>
</evidence>
<dbReference type="EnsemblPlants" id="MELO3C023466.2.1">
    <property type="protein sequence ID" value="MELO3C023466.2.1"/>
    <property type="gene ID" value="MELO3C023466.2"/>
</dbReference>
<feature type="compositionally biased region" description="Low complexity" evidence="2">
    <location>
        <begin position="89"/>
        <end position="107"/>
    </location>
</feature>
<dbReference type="PANTHER" id="PTHR31116">
    <property type="entry name" value="OS04G0501200 PROTEIN"/>
    <property type="match status" value="1"/>
</dbReference>
<dbReference type="GO" id="GO:0046872">
    <property type="term" value="F:metal ion binding"/>
    <property type="evidence" value="ECO:0007669"/>
    <property type="project" value="UniProtKB-KW"/>
</dbReference>
<dbReference type="GO" id="GO:0008725">
    <property type="term" value="F:DNA-3-methyladenine glycosylase activity"/>
    <property type="evidence" value="ECO:0007669"/>
    <property type="project" value="InterPro"/>
</dbReference>
<feature type="region of interest" description="Disordered" evidence="2">
    <location>
        <begin position="1"/>
        <end position="64"/>
    </location>
</feature>
<feature type="region of interest" description="Disordered" evidence="2">
    <location>
        <begin position="89"/>
        <end position="119"/>
    </location>
</feature>
<feature type="region of interest" description="Disordered" evidence="2">
    <location>
        <begin position="402"/>
        <end position="426"/>
    </location>
</feature>
<feature type="compositionally biased region" description="Basic and acidic residues" evidence="2">
    <location>
        <begin position="42"/>
        <end position="58"/>
    </location>
</feature>
<feature type="binding site" evidence="1">
    <location>
        <position position="384"/>
    </location>
    <ligand>
        <name>Zn(2+)</name>
        <dbReference type="ChEBI" id="CHEBI:29105"/>
    </ligand>
</feature>
<evidence type="ECO:0000313" key="3">
    <source>
        <dbReference type="EnsemblPlants" id="MELO3C023466.2.1"/>
    </source>
</evidence>
<proteinExistence type="predicted"/>
<dbReference type="PANTHER" id="PTHR31116:SF5">
    <property type="entry name" value="OS06G0649800 PROTEIN"/>
    <property type="match status" value="1"/>
</dbReference>
<feature type="binding site" evidence="1">
    <location>
        <position position="388"/>
    </location>
    <ligand>
        <name>Zn(2+)</name>
        <dbReference type="ChEBI" id="CHEBI:29105"/>
    </ligand>
</feature>
<name>A0A9I9DUM5_CUCME</name>
<keyword evidence="1" id="KW-0862">Zinc</keyword>
<dbReference type="Gene3D" id="1.10.340.30">
    <property type="entry name" value="Hypothetical protein, domain 2"/>
    <property type="match status" value="2"/>
</dbReference>
<dbReference type="InterPro" id="IPR011257">
    <property type="entry name" value="DNA_glycosylase"/>
</dbReference>
<dbReference type="AlphaFoldDB" id="A0A9I9DUM5"/>
<dbReference type="Pfam" id="PF03352">
    <property type="entry name" value="Adenine_glyco"/>
    <property type="match status" value="1"/>
</dbReference>
<dbReference type="SUPFAM" id="SSF48150">
    <property type="entry name" value="DNA-glycosylase"/>
    <property type="match status" value="2"/>
</dbReference>
<dbReference type="Gramene" id="MELO3C023466.2.1">
    <property type="protein sequence ID" value="MELO3C023466.2.1"/>
    <property type="gene ID" value="MELO3C023466.2"/>
</dbReference>
<protein>
    <submittedName>
        <fullName evidence="3">Uncharacterized protein</fullName>
    </submittedName>
</protein>
<feature type="binding site" evidence="1">
    <location>
        <position position="170"/>
    </location>
    <ligand>
        <name>Zn(2+)</name>
        <dbReference type="ChEBI" id="CHEBI:29105"/>
    </ligand>
</feature>
<evidence type="ECO:0000256" key="2">
    <source>
        <dbReference type="SAM" id="MobiDB-lite"/>
    </source>
</evidence>
<sequence>MSGPPRIRSMNVADSDSRPVLGPTGNKARTVETRKPGVKPLKKLEKPRQEVESKDKRVPLSPPQCVTVPSVLRQQDRHQAILNLSMNASCSSDASSDSFNSRASSARGTRQRGPNLRRKQCSTVKGADKAVEKVGVESVAVVADTVGCLESKKRCAWVTPNTDPCYAAFHDEEWGVPVHDDKCVTLRVSYFLYFYICIKFHSLTLSLIAKKSPTCRKLFELLCLSGALAELTWPAILNKRHLFSIECSVIILFKQLLQWYANVYLREIFLDFDPTVVSKLNEKKMVAPGSAATSLLSELKIRAIIENGRQMCKVIDEFGSFNVYMWNFVNHKPIISQFRYPRQVPDKTSKAEVISKDLVKRGFRSVGPTVIYTFMQVAGLTNDHLISCFRFTECIETQTAEKGERDGEMKLNPNEKMPEALKNLEL</sequence>
<dbReference type="GO" id="GO:0006284">
    <property type="term" value="P:base-excision repair"/>
    <property type="evidence" value="ECO:0007669"/>
    <property type="project" value="InterPro"/>
</dbReference>
<organism evidence="3">
    <name type="scientific">Cucumis melo</name>
    <name type="common">Muskmelon</name>
    <dbReference type="NCBI Taxonomy" id="3656"/>
    <lineage>
        <taxon>Eukaryota</taxon>
        <taxon>Viridiplantae</taxon>
        <taxon>Streptophyta</taxon>
        <taxon>Embryophyta</taxon>
        <taxon>Tracheophyta</taxon>
        <taxon>Spermatophyta</taxon>
        <taxon>Magnoliopsida</taxon>
        <taxon>eudicotyledons</taxon>
        <taxon>Gunneridae</taxon>
        <taxon>Pentapetalae</taxon>
        <taxon>rosids</taxon>
        <taxon>fabids</taxon>
        <taxon>Cucurbitales</taxon>
        <taxon>Cucurbitaceae</taxon>
        <taxon>Benincaseae</taxon>
        <taxon>Cucumis</taxon>
    </lineage>
</organism>
<dbReference type="InterPro" id="IPR005019">
    <property type="entry name" value="Adenine_glyco"/>
</dbReference>
<keyword evidence="1" id="KW-0479">Metal-binding</keyword>
<feature type="compositionally biased region" description="Basic and acidic residues" evidence="2">
    <location>
        <begin position="416"/>
        <end position="426"/>
    </location>
</feature>
<feature type="binding site" evidence="1">
    <location>
        <position position="155"/>
    </location>
    <ligand>
        <name>Zn(2+)</name>
        <dbReference type="ChEBI" id="CHEBI:29105"/>
    </ligand>
</feature>
<accession>A0A9I9DUM5</accession>